<accession>A0A1V3U1A8</accession>
<feature type="signal peptide" evidence="2">
    <location>
        <begin position="1"/>
        <end position="18"/>
    </location>
</feature>
<feature type="compositionally biased region" description="Basic and acidic residues" evidence="1">
    <location>
        <begin position="59"/>
        <end position="75"/>
    </location>
</feature>
<sequence length="101" mass="11541">MKKIAVLITMLMTGIIFAQVKKKDTTISKSKLSSEKSTRDFYKNVDSAKASKYKILTSKPKDPGRYSTLKKKDNTSNRLFVNPKLPPKDSLNKIFEKKQNK</sequence>
<reference evidence="3 4" key="1">
    <citation type="submission" date="2016-11" db="EMBL/GenBank/DDBJ databases">
        <title>Genome sequence and comparative genomic analysis of clinical strain Elizabethkingia meningoseptica 61421 PRCM.</title>
        <authorList>
            <person name="Wang M."/>
            <person name="Hu S."/>
            <person name="Cao L."/>
            <person name="Jiang T."/>
            <person name="Zhou Y."/>
            <person name="Ming D."/>
        </authorList>
    </citation>
    <scope>NUCLEOTIDE SEQUENCE [LARGE SCALE GENOMIC DNA]</scope>
    <source>
        <strain evidence="3 4">61421 PRCM</strain>
    </source>
</reference>
<feature type="compositionally biased region" description="Basic and acidic residues" evidence="1">
    <location>
        <begin position="86"/>
        <end position="101"/>
    </location>
</feature>
<dbReference type="AlphaFoldDB" id="A0A1V3U1A8"/>
<gene>
    <name evidence="3" type="ORF">BMF97_08025</name>
</gene>
<dbReference type="eggNOG" id="ENOG502ZZN6">
    <property type="taxonomic scope" value="Bacteria"/>
</dbReference>
<proteinExistence type="predicted"/>
<feature type="chain" id="PRO_5010716887" evidence="2">
    <location>
        <begin position="19"/>
        <end position="101"/>
    </location>
</feature>
<evidence type="ECO:0000256" key="1">
    <source>
        <dbReference type="SAM" id="MobiDB-lite"/>
    </source>
</evidence>
<dbReference type="EMBL" id="MPOG01000008">
    <property type="protein sequence ID" value="OOH96284.1"/>
    <property type="molecule type" value="Genomic_DNA"/>
</dbReference>
<evidence type="ECO:0000313" key="4">
    <source>
        <dbReference type="Proteomes" id="UP000188947"/>
    </source>
</evidence>
<keyword evidence="4" id="KW-1185">Reference proteome</keyword>
<comment type="caution">
    <text evidence="3">The sequence shown here is derived from an EMBL/GenBank/DDBJ whole genome shotgun (WGS) entry which is preliminary data.</text>
</comment>
<protein>
    <submittedName>
        <fullName evidence="3">Uncharacterized protein</fullName>
    </submittedName>
</protein>
<keyword evidence="2" id="KW-0732">Signal</keyword>
<evidence type="ECO:0000313" key="3">
    <source>
        <dbReference type="EMBL" id="OOH96284.1"/>
    </source>
</evidence>
<organism evidence="3 4">
    <name type="scientific">Elizabethkingia meningoseptica</name>
    <name type="common">Chryseobacterium meningosepticum</name>
    <dbReference type="NCBI Taxonomy" id="238"/>
    <lineage>
        <taxon>Bacteria</taxon>
        <taxon>Pseudomonadati</taxon>
        <taxon>Bacteroidota</taxon>
        <taxon>Flavobacteriia</taxon>
        <taxon>Flavobacteriales</taxon>
        <taxon>Weeksellaceae</taxon>
        <taxon>Elizabethkingia</taxon>
    </lineage>
</organism>
<dbReference type="GeneID" id="48542286"/>
<feature type="region of interest" description="Disordered" evidence="1">
    <location>
        <begin position="57"/>
        <end position="101"/>
    </location>
</feature>
<evidence type="ECO:0000256" key="2">
    <source>
        <dbReference type="SAM" id="SignalP"/>
    </source>
</evidence>
<dbReference type="OrthoDB" id="1264673at2"/>
<name>A0A1V3U1A8_ELIME</name>
<dbReference type="KEGG" id="emg:BBD33_11815"/>
<dbReference type="STRING" id="238.BBD35_14085"/>
<dbReference type="Proteomes" id="UP000188947">
    <property type="component" value="Unassembled WGS sequence"/>
</dbReference>
<dbReference type="RefSeq" id="WP_016200367.1">
    <property type="nucleotide sequence ID" value="NZ_CP014338.1"/>
</dbReference>